<protein>
    <recommendedName>
        <fullName evidence="1">BFN domain-containing protein</fullName>
    </recommendedName>
</protein>
<dbReference type="Pfam" id="PF02577">
    <property type="entry name" value="BFN_dom"/>
    <property type="match status" value="1"/>
</dbReference>
<dbReference type="GO" id="GO:0004518">
    <property type="term" value="F:nuclease activity"/>
    <property type="evidence" value="ECO:0007669"/>
    <property type="project" value="InterPro"/>
</dbReference>
<dbReference type="eggNOG" id="arCOG01759">
    <property type="taxonomic scope" value="Archaea"/>
</dbReference>
<accession>F0QYJ6</accession>
<dbReference type="STRING" id="985053.VMUT_1224"/>
<proteinExistence type="predicted"/>
<dbReference type="PANTHER" id="PTHR15160:SF1">
    <property type="entry name" value="VON HIPPEL-LINDAU DISEASE TUMOR SUPPRESSOR"/>
    <property type="match status" value="1"/>
</dbReference>
<dbReference type="AlphaFoldDB" id="F0QYJ6"/>
<dbReference type="InterPro" id="IPR036104">
    <property type="entry name" value="BFN_sf"/>
</dbReference>
<evidence type="ECO:0000313" key="2">
    <source>
        <dbReference type="EMBL" id="ADY01429.1"/>
    </source>
</evidence>
<organism evidence="2 3">
    <name type="scientific">Vulcanisaeta moutnovskia (strain 768-28)</name>
    <dbReference type="NCBI Taxonomy" id="985053"/>
    <lineage>
        <taxon>Archaea</taxon>
        <taxon>Thermoproteota</taxon>
        <taxon>Thermoprotei</taxon>
        <taxon>Thermoproteales</taxon>
        <taxon>Thermoproteaceae</taxon>
        <taxon>Vulcanisaeta</taxon>
    </lineage>
</organism>
<dbReference type="KEGG" id="vmo:VMUT_1224"/>
<dbReference type="InterPro" id="IPR003729">
    <property type="entry name" value="Bi_nuclease_dom"/>
</dbReference>
<dbReference type="HOGENOM" id="CLU_096111_3_0_2"/>
<dbReference type="PANTHER" id="PTHR15160">
    <property type="entry name" value="VON HIPPEL-LINDAU PROTEIN"/>
    <property type="match status" value="1"/>
</dbReference>
<dbReference type="SUPFAM" id="SSF103256">
    <property type="entry name" value="Hypothetical protein TM0160"/>
    <property type="match status" value="1"/>
</dbReference>
<keyword evidence="3" id="KW-1185">Reference proteome</keyword>
<dbReference type="Proteomes" id="UP000007485">
    <property type="component" value="Chromosome"/>
</dbReference>
<dbReference type="Gene3D" id="3.10.690.10">
    <property type="entry name" value="Bifunctional nuclease domain"/>
    <property type="match status" value="1"/>
</dbReference>
<reference evidence="2 3" key="1">
    <citation type="journal article" date="2011" name="J. Bacteriol.">
        <title>Complete genome sequence of 'Vulcanisaeta moutnovskia' strain 768-28, a novel member of the hyperthermophilic crenarchaeal genus vulcanisaeta.</title>
        <authorList>
            <person name="Gumerov V.M."/>
            <person name="Mardanov A.V."/>
            <person name="Beletsky A.V."/>
            <person name="Prokofeva M.I."/>
            <person name="Bonch-Osmolovskaya E.A."/>
            <person name="Ravin N.V."/>
            <person name="Skryabin K.G."/>
        </authorList>
    </citation>
    <scope>NUCLEOTIDE SEQUENCE [LARGE SCALE GENOMIC DNA]</scope>
    <source>
        <strain evidence="2 3">768-28</strain>
    </source>
</reference>
<gene>
    <name evidence="2" type="ordered locus">VMUT_1224</name>
</gene>
<evidence type="ECO:0000313" key="3">
    <source>
        <dbReference type="Proteomes" id="UP000007485"/>
    </source>
</evidence>
<dbReference type="OrthoDB" id="30741at2157"/>
<feature type="domain" description="BFN" evidence="1">
    <location>
        <begin position="13"/>
        <end position="147"/>
    </location>
</feature>
<evidence type="ECO:0000259" key="1">
    <source>
        <dbReference type="PROSITE" id="PS51658"/>
    </source>
</evidence>
<name>F0QYJ6_VULM7</name>
<dbReference type="EMBL" id="CP002529">
    <property type="protein sequence ID" value="ADY01429.1"/>
    <property type="molecule type" value="Genomic_DNA"/>
</dbReference>
<dbReference type="PROSITE" id="PS51658">
    <property type="entry name" value="BFN"/>
    <property type="match status" value="1"/>
</dbReference>
<sequence>MVREESSSGSSKYLKADLLDVIEIPEEGVAVMLFTTEDWEDRVLPIRIDVTASFSIKKALGLVSFHRPLTHDLIVDLINRLDVIVDRVTIDAMIDGVYLSTIFIKDNRTNETFQLDARPSDATAIAVRLGAPIYVAEHLVAYTEPLENYRELRARYGFSFNKNL</sequence>